<dbReference type="GO" id="GO:1904161">
    <property type="term" value="P:DNA synthesis involved in UV-damage excision repair"/>
    <property type="evidence" value="ECO:0007669"/>
    <property type="project" value="TreeGrafter"/>
</dbReference>
<reference evidence="6 7" key="1">
    <citation type="submission" date="2016-10" db="EMBL/GenBank/DDBJ databases">
        <title>Genome sequence of the basidiomycete white-rot fungus Trametes pubescens.</title>
        <authorList>
            <person name="Makela M.R."/>
            <person name="Granchi Z."/>
            <person name="Peng M."/>
            <person name="De Vries R.P."/>
            <person name="Grigoriev I."/>
            <person name="Riley R."/>
            <person name="Hilden K."/>
        </authorList>
    </citation>
    <scope>NUCLEOTIDE SEQUENCE [LARGE SCALE GENOMIC DNA]</scope>
    <source>
        <strain evidence="6 7">FBCC735</strain>
    </source>
</reference>
<comment type="subcellular location">
    <subcellularLocation>
        <location evidence="1">Nucleus</location>
    </subcellularLocation>
</comment>
<protein>
    <recommendedName>
        <fullName evidence="2">DNA polymerase delta subunit 3</fullName>
    </recommendedName>
</protein>
<proteinExistence type="predicted"/>
<feature type="compositionally biased region" description="Basic and acidic residues" evidence="5">
    <location>
        <begin position="241"/>
        <end position="292"/>
    </location>
</feature>
<dbReference type="InterPro" id="IPR041913">
    <property type="entry name" value="POLD3_sf"/>
</dbReference>
<dbReference type="Pfam" id="PF09507">
    <property type="entry name" value="CDC27"/>
    <property type="match status" value="1"/>
</dbReference>
<dbReference type="EMBL" id="MNAD01000773">
    <property type="protein sequence ID" value="OJT10483.1"/>
    <property type="molecule type" value="Genomic_DNA"/>
</dbReference>
<dbReference type="STRING" id="154538.A0A1M2VSB1"/>
<name>A0A1M2VSB1_TRAPU</name>
<feature type="compositionally biased region" description="Acidic residues" evidence="5">
    <location>
        <begin position="422"/>
        <end position="432"/>
    </location>
</feature>
<evidence type="ECO:0000256" key="4">
    <source>
        <dbReference type="ARBA" id="ARBA00023242"/>
    </source>
</evidence>
<comment type="caution">
    <text evidence="6">The sequence shown here is derived from an EMBL/GenBank/DDBJ whole genome shotgun (WGS) entry which is preliminary data.</text>
</comment>
<evidence type="ECO:0000256" key="5">
    <source>
        <dbReference type="SAM" id="MobiDB-lite"/>
    </source>
</evidence>
<dbReference type="OrthoDB" id="514823at2759"/>
<dbReference type="AlphaFoldDB" id="A0A1M2VSB1"/>
<feature type="compositionally biased region" description="Low complexity" evidence="5">
    <location>
        <begin position="514"/>
        <end position="523"/>
    </location>
</feature>
<feature type="compositionally biased region" description="Polar residues" evidence="5">
    <location>
        <begin position="67"/>
        <end position="79"/>
    </location>
</feature>
<dbReference type="PANTHER" id="PTHR17598">
    <property type="entry name" value="DNA POLYMERASE DELTA SUBUNIT 3"/>
    <property type="match status" value="1"/>
</dbReference>
<dbReference type="Proteomes" id="UP000184267">
    <property type="component" value="Unassembled WGS sequence"/>
</dbReference>
<feature type="compositionally biased region" description="Basic and acidic residues" evidence="5">
    <location>
        <begin position="198"/>
        <end position="208"/>
    </location>
</feature>
<dbReference type="InterPro" id="IPR019038">
    <property type="entry name" value="POLD3"/>
</dbReference>
<evidence type="ECO:0000256" key="1">
    <source>
        <dbReference type="ARBA" id="ARBA00004123"/>
    </source>
</evidence>
<feature type="region of interest" description="Disordered" evidence="5">
    <location>
        <begin position="179"/>
        <end position="577"/>
    </location>
</feature>
<dbReference type="GO" id="GO:0006297">
    <property type="term" value="P:nucleotide-excision repair, DNA gap filling"/>
    <property type="evidence" value="ECO:0007669"/>
    <property type="project" value="TreeGrafter"/>
</dbReference>
<keyword evidence="4" id="KW-0539">Nucleus</keyword>
<dbReference type="GO" id="GO:0006271">
    <property type="term" value="P:DNA strand elongation involved in DNA replication"/>
    <property type="evidence" value="ECO:0007669"/>
    <property type="project" value="TreeGrafter"/>
</dbReference>
<evidence type="ECO:0000256" key="2">
    <source>
        <dbReference type="ARBA" id="ARBA00017589"/>
    </source>
</evidence>
<accession>A0A1M2VSB1</accession>
<feature type="compositionally biased region" description="Acidic residues" evidence="5">
    <location>
        <begin position="80"/>
        <end position="98"/>
    </location>
</feature>
<feature type="region of interest" description="Disordered" evidence="5">
    <location>
        <begin position="65"/>
        <end position="99"/>
    </location>
</feature>
<evidence type="ECO:0000256" key="3">
    <source>
        <dbReference type="ARBA" id="ARBA00022705"/>
    </source>
</evidence>
<evidence type="ECO:0000313" key="7">
    <source>
        <dbReference type="Proteomes" id="UP000184267"/>
    </source>
</evidence>
<keyword evidence="7" id="KW-1185">Reference proteome</keyword>
<gene>
    <name evidence="6" type="ORF">TRAPUB_12921</name>
</gene>
<organism evidence="6 7">
    <name type="scientific">Trametes pubescens</name>
    <name type="common">White-rot fungus</name>
    <dbReference type="NCBI Taxonomy" id="154538"/>
    <lineage>
        <taxon>Eukaryota</taxon>
        <taxon>Fungi</taxon>
        <taxon>Dikarya</taxon>
        <taxon>Basidiomycota</taxon>
        <taxon>Agaricomycotina</taxon>
        <taxon>Agaricomycetes</taxon>
        <taxon>Polyporales</taxon>
        <taxon>Polyporaceae</taxon>
        <taxon>Trametes</taxon>
    </lineage>
</organism>
<dbReference type="OMA" id="RAMMDID"/>
<dbReference type="PANTHER" id="PTHR17598:SF13">
    <property type="entry name" value="DNA POLYMERASE DELTA SUBUNIT 3"/>
    <property type="match status" value="1"/>
</dbReference>
<sequence length="577" mass="61988">MPALDDYLTKQLFIEKNVVTYRSLSRQLGIHVNAAKTGLSKFHETSVDSTTRAFATYLVSGELFPTAPQTQTGSSTQTEDGMDIDADPAEAQSTEEEVPTTTLTLVGEQDLEHAKSTYARIFSIHVYCLSPSPLTDAGLICDPSAIIYKADAKDTPTSSIALGRVVGPDVRIGKAPPLVASSSKAAAEPVSRQPTLKVKTEKAEDKTPVAKSGSTSLSSAEKDKDKANASSAKPKATGKLDWSKAKKTPESDKSKKKEKEVKKEESISPIEKAVKKTAKLEINDASPKDDGKVCYCPPHLARPHPYSPNLQRGVKRKVSPPAVSDAEDRPTLRGKEKEKKATPVPAPADIKLRKNRIVSDDEDDTPPPPPRRLTKNRARVSAAADALDSDAENSLRAMMDIDDALVEKASASRPAPVKPEPADDAADEDVEMAAETQQASEDEDIAPKPKPRKKTQKKVVPVGRNGLKKKRTMKSRMTVDAKGYMVTEDYSSYESVDEEDAEEAAPKKGKGKKAGASTSASAAKAKKPVSIDVDASDAEEPVVKKKPVARAPSTTKSKKQPAAAQGSLKDFFGKPKK</sequence>
<feature type="compositionally biased region" description="Basic and acidic residues" evidence="5">
    <location>
        <begin position="326"/>
        <end position="341"/>
    </location>
</feature>
<dbReference type="GO" id="GO:0043625">
    <property type="term" value="C:delta DNA polymerase complex"/>
    <property type="evidence" value="ECO:0007669"/>
    <property type="project" value="InterPro"/>
</dbReference>
<dbReference type="GO" id="GO:0003887">
    <property type="term" value="F:DNA-directed DNA polymerase activity"/>
    <property type="evidence" value="ECO:0007669"/>
    <property type="project" value="TreeGrafter"/>
</dbReference>
<evidence type="ECO:0000313" key="6">
    <source>
        <dbReference type="EMBL" id="OJT10483.1"/>
    </source>
</evidence>
<dbReference type="Gene3D" id="3.90.1030.20">
    <property type="entry name" value="DNA polymerase delta, p66 (Cdc27) subunit, wHTH domain"/>
    <property type="match status" value="1"/>
</dbReference>
<keyword evidence="3" id="KW-0235">DNA replication</keyword>